<feature type="compositionally biased region" description="Low complexity" evidence="1">
    <location>
        <begin position="845"/>
        <end position="864"/>
    </location>
</feature>
<feature type="region of interest" description="Disordered" evidence="1">
    <location>
        <begin position="834"/>
        <end position="864"/>
    </location>
</feature>
<evidence type="ECO:0008006" key="5">
    <source>
        <dbReference type="Google" id="ProtNLM"/>
    </source>
</evidence>
<keyword evidence="2" id="KW-0472">Membrane</keyword>
<dbReference type="Proteomes" id="UP000887458">
    <property type="component" value="Unassembled WGS sequence"/>
</dbReference>
<name>A0ABQ8JN72_DERPT</name>
<sequence>MSIRIIQWSMKLVFNLLAIFIPGIWTPFHDLILVALSFGGKISFQKHLQHNNNNYNNNNGDMNRKLHQATSMLDLSLSSRNAYHNYYLHHHNHPNNSQQQQQQRNSHYQQQQSQNHHHASRSRYSLALTSQQQQQQSQTNNYDSLLLTPKPSFNHRRQQQRPPSVASCHYLFSNQSANQQQQQQSKCGRYYGQFMFGSSILMPKSESTLSVPLNVSSSESFNRFGSSTPTTTSVIPNNYQHHHHHQQMISSNKKEFVPGGSNKLFNHGKCSPISINLNKFDSSTNVTINNMPISNDEMSTDIGYNNNDFYHEKDSNAAAIKSGRSATKLFDNIINGITGRSRSVRKSDSDASTFYNRHNLKRSQIAQNQLSNILYNNFYNKKLASSAFGSEIILLSDNEQQQQKHRNSPLFGRRMANDHKNQNRSDHIDIHHNRLKSSNNNNNNNHNNLDNFLDHIVSSLQETNTRSNSCQQLSILNGDADHYHNHLLLKQNLSSLIDESAPLINFNKNNSITDARDGSGEPIYASLPNEEEQVKHDDDMNGDDEIKASGSFSARSTLPDNCQLISVYAHASNNDDELLTDMTTKQQTTSSSKSQNHKSNVESVIKSNATNNQMADLRNLKSDLENFLIEKPSLEPSTLSMAAMYYNRLILNSDSDNAKSGHRQRTKLNRRQSFSTAHELRQRILYNQLNNNNENQMGLIEEENDDHNNHHDNGSINEYSMFTTNFSEIFPFKLDRRISSSEDNLLSIISTIANCGDDNNAEFESPDSNFIQTNVLKENLTNENDENVKIIDHSNGTFIMKRDLNLKNKSAIPRATAHSNASNETLKITIKELKSKKQAQKRTSKSNLNSNQKSKSSLLASNNGNRDARQNAILAKNALLMSGIKTPIIKLPLQSQPPMDLHP</sequence>
<evidence type="ECO:0000256" key="2">
    <source>
        <dbReference type="SAM" id="Phobius"/>
    </source>
</evidence>
<protein>
    <recommendedName>
        <fullName evidence="5">Cyclin-dependent serine/threonine-protein kinase DDB_G0292550</fullName>
    </recommendedName>
</protein>
<comment type="caution">
    <text evidence="3">The sequence shown here is derived from an EMBL/GenBank/DDBJ whole genome shotgun (WGS) entry which is preliminary data.</text>
</comment>
<keyword evidence="4" id="KW-1185">Reference proteome</keyword>
<evidence type="ECO:0000256" key="1">
    <source>
        <dbReference type="SAM" id="MobiDB-lite"/>
    </source>
</evidence>
<reference evidence="3 4" key="1">
    <citation type="journal article" date="2018" name="J. Allergy Clin. Immunol.">
        <title>High-quality assembly of Dermatophagoides pteronyssinus genome and transcriptome reveals a wide range of novel allergens.</title>
        <authorList>
            <person name="Liu X.Y."/>
            <person name="Yang K.Y."/>
            <person name="Wang M.Q."/>
            <person name="Kwok J.S."/>
            <person name="Zeng X."/>
            <person name="Yang Z."/>
            <person name="Xiao X.J."/>
            <person name="Lau C.P."/>
            <person name="Li Y."/>
            <person name="Huang Z.M."/>
            <person name="Ba J.G."/>
            <person name="Yim A.K."/>
            <person name="Ouyang C.Y."/>
            <person name="Ngai S.M."/>
            <person name="Chan T.F."/>
            <person name="Leung E.L."/>
            <person name="Liu L."/>
            <person name="Liu Z.G."/>
            <person name="Tsui S.K."/>
        </authorList>
    </citation>
    <scope>NUCLEOTIDE SEQUENCE [LARGE SCALE GENOMIC DNA]</scope>
    <source>
        <strain evidence="3">Derp</strain>
    </source>
</reference>
<evidence type="ECO:0000313" key="4">
    <source>
        <dbReference type="Proteomes" id="UP000887458"/>
    </source>
</evidence>
<organism evidence="3 4">
    <name type="scientific">Dermatophagoides pteronyssinus</name>
    <name type="common">European house dust mite</name>
    <dbReference type="NCBI Taxonomy" id="6956"/>
    <lineage>
        <taxon>Eukaryota</taxon>
        <taxon>Metazoa</taxon>
        <taxon>Ecdysozoa</taxon>
        <taxon>Arthropoda</taxon>
        <taxon>Chelicerata</taxon>
        <taxon>Arachnida</taxon>
        <taxon>Acari</taxon>
        <taxon>Acariformes</taxon>
        <taxon>Sarcoptiformes</taxon>
        <taxon>Astigmata</taxon>
        <taxon>Psoroptidia</taxon>
        <taxon>Analgoidea</taxon>
        <taxon>Pyroglyphidae</taxon>
        <taxon>Dermatophagoidinae</taxon>
        <taxon>Dermatophagoides</taxon>
    </lineage>
</organism>
<dbReference type="EMBL" id="NJHN03000030">
    <property type="protein sequence ID" value="KAH9424056.1"/>
    <property type="molecule type" value="Genomic_DNA"/>
</dbReference>
<feature type="region of interest" description="Disordered" evidence="1">
    <location>
        <begin position="88"/>
        <end position="164"/>
    </location>
</feature>
<proteinExistence type="predicted"/>
<feature type="region of interest" description="Disordered" evidence="1">
    <location>
        <begin position="531"/>
        <end position="551"/>
    </location>
</feature>
<keyword evidence="2" id="KW-1133">Transmembrane helix</keyword>
<keyword evidence="2" id="KW-0812">Transmembrane</keyword>
<feature type="compositionally biased region" description="Low complexity" evidence="1">
    <location>
        <begin position="94"/>
        <end position="114"/>
    </location>
</feature>
<evidence type="ECO:0000313" key="3">
    <source>
        <dbReference type="EMBL" id="KAH9424056.1"/>
    </source>
</evidence>
<gene>
    <name evidence="3" type="ORF">DERP_008904</name>
</gene>
<reference evidence="3 4" key="2">
    <citation type="journal article" date="2022" name="Mol. Biol. Evol.">
        <title>Comparative Genomics Reveals Insights into the Divergent Evolution of Astigmatic Mites and Household Pest Adaptations.</title>
        <authorList>
            <person name="Xiong Q."/>
            <person name="Wan A.T."/>
            <person name="Liu X."/>
            <person name="Fung C.S."/>
            <person name="Xiao X."/>
            <person name="Malainual N."/>
            <person name="Hou J."/>
            <person name="Wang L."/>
            <person name="Wang M."/>
            <person name="Yang K.Y."/>
            <person name="Cui Y."/>
            <person name="Leung E.L."/>
            <person name="Nong W."/>
            <person name="Shin S.K."/>
            <person name="Au S.W."/>
            <person name="Jeong K.Y."/>
            <person name="Chew F.T."/>
            <person name="Hui J.H."/>
            <person name="Leung T.F."/>
            <person name="Tungtrongchitr A."/>
            <person name="Zhong N."/>
            <person name="Liu Z."/>
            <person name="Tsui S.K."/>
        </authorList>
    </citation>
    <scope>NUCLEOTIDE SEQUENCE [LARGE SCALE GENOMIC DNA]</scope>
    <source>
        <strain evidence="3">Derp</strain>
    </source>
</reference>
<feature type="transmembrane region" description="Helical" evidence="2">
    <location>
        <begin position="12"/>
        <end position="38"/>
    </location>
</feature>
<feature type="compositionally biased region" description="Basic and acidic residues" evidence="1">
    <location>
        <begin position="532"/>
        <end position="547"/>
    </location>
</feature>
<accession>A0ABQ8JN72</accession>